<feature type="compositionally biased region" description="Basic residues" evidence="1">
    <location>
        <begin position="458"/>
        <end position="471"/>
    </location>
</feature>
<dbReference type="EMBL" id="JAMTCG010000009">
    <property type="protein sequence ID" value="MCP2162921.1"/>
    <property type="molecule type" value="Genomic_DNA"/>
</dbReference>
<feature type="compositionally biased region" description="Low complexity" evidence="1">
    <location>
        <begin position="441"/>
        <end position="457"/>
    </location>
</feature>
<keyword evidence="4" id="KW-1185">Reference proteome</keyword>
<protein>
    <recommendedName>
        <fullName evidence="2">HNH nuclease domain-containing protein</fullName>
    </recommendedName>
</protein>
<organism evidence="3 4">
    <name type="scientific">Williamsia serinedens</name>
    <dbReference type="NCBI Taxonomy" id="391736"/>
    <lineage>
        <taxon>Bacteria</taxon>
        <taxon>Bacillati</taxon>
        <taxon>Actinomycetota</taxon>
        <taxon>Actinomycetes</taxon>
        <taxon>Mycobacteriales</taxon>
        <taxon>Nocardiaceae</taxon>
        <taxon>Williamsia</taxon>
    </lineage>
</organism>
<evidence type="ECO:0000313" key="3">
    <source>
        <dbReference type="EMBL" id="MCP2162921.1"/>
    </source>
</evidence>
<feature type="domain" description="HNH nuclease" evidence="2">
    <location>
        <begin position="320"/>
        <end position="370"/>
    </location>
</feature>
<dbReference type="InterPro" id="IPR003615">
    <property type="entry name" value="HNH_nuc"/>
</dbReference>
<dbReference type="SMART" id="SM00507">
    <property type="entry name" value="HNHc"/>
    <property type="match status" value="1"/>
</dbReference>
<reference evidence="3 4" key="1">
    <citation type="submission" date="2022-06" db="EMBL/GenBank/DDBJ databases">
        <title>Genomic Encyclopedia of Archaeal and Bacterial Type Strains, Phase II (KMG-II): from individual species to whole genera.</title>
        <authorList>
            <person name="Goeker M."/>
        </authorList>
    </citation>
    <scope>NUCLEOTIDE SEQUENCE [LARGE SCALE GENOMIC DNA]</scope>
    <source>
        <strain evidence="3 4">DSM 45037</strain>
    </source>
</reference>
<dbReference type="Proteomes" id="UP001205740">
    <property type="component" value="Unassembled WGS sequence"/>
</dbReference>
<gene>
    <name evidence="3" type="ORF">LX12_004133</name>
</gene>
<sequence>MARLRDMLTSLAELPTAADETEAIDRISLMEAIKAACAAGQAQDTLRFQELRSTAEAERGVPVERRCRGLSGEVALARRVSGNAGGRHLGFARAMGEMPNTFARLREGSLSEWRATILVRETGYLQVEDRRVIDHALCADPATLDGVGDRALEALAKKIAYERDPRAVVDRNASAPKDRRVTMRPKPDAMVQLSALLPMKAGIAAYAALKQHAYGLVGDGDRTHAQVMADTLLERLTGKAGAEDVAVSVDVVVSAEVLAGGADGAAEVPGYGPIPADTARSLITDALDADSLVTLRRLFANPDSGALVAMESRARIFPTGLRRFITRRDVSCRMPYCDAPIAEIDHAHPHIEGGATDSVNGNGLCRTHNRQKEAAGWDVTTSIDDDGTHEALIRTPTGHEHRSRAPAPPLATRRVKPDEVRPGGRAGIRRGGRRRRRPRRAWTPAGVRRARAAGTPGTRRRRPTRAACRRT</sequence>
<feature type="compositionally biased region" description="Basic residues" evidence="1">
    <location>
        <begin position="427"/>
        <end position="440"/>
    </location>
</feature>
<dbReference type="CDD" id="cd00085">
    <property type="entry name" value="HNHc"/>
    <property type="match status" value="1"/>
</dbReference>
<feature type="region of interest" description="Disordered" evidence="1">
    <location>
        <begin position="396"/>
        <end position="471"/>
    </location>
</feature>
<accession>A0ABT1H6Q6</accession>
<evidence type="ECO:0000259" key="2">
    <source>
        <dbReference type="SMART" id="SM00507"/>
    </source>
</evidence>
<evidence type="ECO:0000256" key="1">
    <source>
        <dbReference type="SAM" id="MobiDB-lite"/>
    </source>
</evidence>
<evidence type="ECO:0000313" key="4">
    <source>
        <dbReference type="Proteomes" id="UP001205740"/>
    </source>
</evidence>
<name>A0ABT1H6Q6_9NOCA</name>
<proteinExistence type="predicted"/>
<comment type="caution">
    <text evidence="3">The sequence shown here is derived from an EMBL/GenBank/DDBJ whole genome shotgun (WGS) entry which is preliminary data.</text>
</comment>